<dbReference type="InterPro" id="IPR011545">
    <property type="entry name" value="DEAD/DEAH_box_helicase_dom"/>
</dbReference>
<sequence>MSKDYAELFASVANNFMPHPWQAELAQAGDCVDRLIRIPTGFGKTLGVLTAWLWHRGVRDDARWPRRLVWCLPMRVLVEQVAAEVEGVLERCALRWDGVGDHAGKVGVHVLMGGSEAGDWALYPEHCAVLIGTQDMLLSRALNRGYGAPRGRWPMEFGLLNQDCLWVMDEVQLMDVGLATSGQLQAFRQQDTQSGKTLRPCRTWWMSATLQPAWLRTSPEMSELGPALDTGQLRIPPEQRLGPLWDEVGKPCRLVTMTDMAALADQVAGAHVEHGAGAAGPTLVVLNTVAAAVQLHERLARDPRLAGTDLRLVHSRFRGAERATWREDFLNRHACAPGTDRLIVATQVIEAGVDISAALLFTQLAPWASLVQRFGRAARWGGRAQVVVVDVEARDPKAALPYTLEELAAARTALGRLDAVAPRDLEAFEENHPELLATLYPYVPRHVLLRHELDELFDTTPDLTGADVDVSRFIRSGDERDLQVFWVEVAPRATPDRAVRPAREALCSVPFLAARDWLCGKETADRKAPRLREGKRAWVWSYLDGCWRLAERKDLYPGQTVLVASSSGGYDPARGWTGVGDAAVPPVPVAPPSAQEQADASEDDESLSAVPVWQTIAVHGAQVAAQAEAAARRAGLDYAALLHLAGRWHDAGKALAPFQHSIVGTGRPARADIAKAPSSAWLPPRQLYPDPPHPRRRGLRHELASTLALFAVLMRHRPDHPALLGPWKELLAAAGRPLAMAPPAGDPPNALEQEILALDAHAFDLLAYLVCSHHGKVRMAWHAAPADQQAAEGGLRIRGIRDGETLPALTLATAQGEYLVLPPSELHLDAAAAGLNSRTGRGWTERVLDLLERHGPFALAYLEALLRAADWRASRSPVPDPFIAGNGDATPIGTDPAVTTAAHGDLA</sequence>
<reference evidence="13" key="1">
    <citation type="submission" date="2018-04" db="EMBL/GenBank/DDBJ databases">
        <authorList>
            <person name="Watanabe M."/>
            <person name="Kojima H."/>
        </authorList>
    </citation>
    <scope>NUCLEOTIDE SEQUENCE [LARGE SCALE GENOMIC DNA]</scope>
    <source>
        <strain evidence="13">Dysh456</strain>
    </source>
</reference>
<dbReference type="InterPro" id="IPR027417">
    <property type="entry name" value="P-loop_NTPase"/>
</dbReference>
<dbReference type="EMBL" id="AP018560">
    <property type="protein sequence ID" value="BBD78917.1"/>
    <property type="molecule type" value="Genomic_DNA"/>
</dbReference>
<keyword evidence="7" id="KW-0067">ATP-binding</keyword>
<evidence type="ECO:0000256" key="9">
    <source>
        <dbReference type="ARBA" id="ARBA00038437"/>
    </source>
</evidence>
<keyword evidence="4" id="KW-0547">Nucleotide-binding</keyword>
<dbReference type="PROSITE" id="PS51643">
    <property type="entry name" value="HD_CAS3"/>
    <property type="match status" value="1"/>
</dbReference>
<evidence type="ECO:0000256" key="5">
    <source>
        <dbReference type="ARBA" id="ARBA00022801"/>
    </source>
</evidence>
<dbReference type="InterPro" id="IPR050079">
    <property type="entry name" value="DEAD_box_RNA_helicase"/>
</dbReference>
<evidence type="ECO:0000259" key="11">
    <source>
        <dbReference type="PROSITE" id="PS51643"/>
    </source>
</evidence>
<dbReference type="SMART" id="SM00490">
    <property type="entry name" value="HELICc"/>
    <property type="match status" value="1"/>
</dbReference>
<evidence type="ECO:0000256" key="10">
    <source>
        <dbReference type="SAM" id="MobiDB-lite"/>
    </source>
</evidence>
<feature type="region of interest" description="Disordered" evidence="10">
    <location>
        <begin position="885"/>
        <end position="907"/>
    </location>
</feature>
<dbReference type="PANTHER" id="PTHR47959">
    <property type="entry name" value="ATP-DEPENDENT RNA HELICASE RHLE-RELATED"/>
    <property type="match status" value="1"/>
</dbReference>
<dbReference type="AlphaFoldDB" id="A0A2Z6E1Y1"/>
<dbReference type="Gene3D" id="1.10.3210.30">
    <property type="match status" value="1"/>
</dbReference>
<dbReference type="Gene3D" id="3.40.50.300">
    <property type="entry name" value="P-loop containing nucleotide triphosphate hydrolases"/>
    <property type="match status" value="2"/>
</dbReference>
<dbReference type="GO" id="GO:0016787">
    <property type="term" value="F:hydrolase activity"/>
    <property type="evidence" value="ECO:0007669"/>
    <property type="project" value="UniProtKB-KW"/>
</dbReference>
<evidence type="ECO:0000256" key="6">
    <source>
        <dbReference type="ARBA" id="ARBA00022806"/>
    </source>
</evidence>
<dbReference type="Pfam" id="PF00270">
    <property type="entry name" value="DEAD"/>
    <property type="match status" value="1"/>
</dbReference>
<dbReference type="InterPro" id="IPR006483">
    <property type="entry name" value="CRISPR-assoc_Cas3_HD"/>
</dbReference>
<evidence type="ECO:0000256" key="2">
    <source>
        <dbReference type="ARBA" id="ARBA00009046"/>
    </source>
</evidence>
<dbReference type="RefSeq" id="WP_126535869.1">
    <property type="nucleotide sequence ID" value="NZ_AP018560.1"/>
</dbReference>
<dbReference type="GO" id="GO:0003676">
    <property type="term" value="F:nucleic acid binding"/>
    <property type="evidence" value="ECO:0007669"/>
    <property type="project" value="InterPro"/>
</dbReference>
<evidence type="ECO:0000313" key="13">
    <source>
        <dbReference type="Proteomes" id="UP000270530"/>
    </source>
</evidence>
<evidence type="ECO:0000256" key="3">
    <source>
        <dbReference type="ARBA" id="ARBA00022723"/>
    </source>
</evidence>
<dbReference type="GO" id="GO:0051607">
    <property type="term" value="P:defense response to virus"/>
    <property type="evidence" value="ECO:0007669"/>
    <property type="project" value="UniProtKB-KW"/>
</dbReference>
<comment type="similarity">
    <text evidence="2">In the central section; belongs to the CRISPR-associated helicase Cas3 family.</text>
</comment>
<dbReference type="GO" id="GO:0005829">
    <property type="term" value="C:cytosol"/>
    <property type="evidence" value="ECO:0007669"/>
    <property type="project" value="TreeGrafter"/>
</dbReference>
<keyword evidence="8" id="KW-0051">Antiviral defense</keyword>
<evidence type="ECO:0000256" key="1">
    <source>
        <dbReference type="ARBA" id="ARBA00006847"/>
    </source>
</evidence>
<name>A0A2Z6E1Y1_9GAMM</name>
<evidence type="ECO:0000256" key="4">
    <source>
        <dbReference type="ARBA" id="ARBA00022741"/>
    </source>
</evidence>
<dbReference type="PANTHER" id="PTHR47959:SF16">
    <property type="entry name" value="CRISPR-ASSOCIATED NUCLEASE_HELICASE CAS3-RELATED"/>
    <property type="match status" value="1"/>
</dbReference>
<protein>
    <submittedName>
        <fullName evidence="12">CRISPR-associated helicase Cas3</fullName>
    </submittedName>
</protein>
<dbReference type="GO" id="GO:0005524">
    <property type="term" value="F:ATP binding"/>
    <property type="evidence" value="ECO:0007669"/>
    <property type="project" value="UniProtKB-KW"/>
</dbReference>
<dbReference type="GO" id="GO:0003724">
    <property type="term" value="F:RNA helicase activity"/>
    <property type="evidence" value="ECO:0007669"/>
    <property type="project" value="TreeGrafter"/>
</dbReference>
<dbReference type="InterPro" id="IPR054712">
    <property type="entry name" value="Cas3-like_dom"/>
</dbReference>
<evidence type="ECO:0000313" key="12">
    <source>
        <dbReference type="EMBL" id="BBD78917.1"/>
    </source>
</evidence>
<evidence type="ECO:0000256" key="8">
    <source>
        <dbReference type="ARBA" id="ARBA00023118"/>
    </source>
</evidence>
<comment type="similarity">
    <text evidence="1">In the N-terminal section; belongs to the CRISPR-associated nuclease Cas3-HD family.</text>
</comment>
<organism evidence="12 13">
    <name type="scientific">Aerosticca soli</name>
    <dbReference type="NCBI Taxonomy" id="2010829"/>
    <lineage>
        <taxon>Bacteria</taxon>
        <taxon>Pseudomonadati</taxon>
        <taxon>Pseudomonadota</taxon>
        <taxon>Gammaproteobacteria</taxon>
        <taxon>Lysobacterales</taxon>
        <taxon>Rhodanobacteraceae</taxon>
        <taxon>Aerosticca</taxon>
    </lineage>
</organism>
<feature type="domain" description="HD Cas3-type" evidence="11">
    <location>
        <begin position="609"/>
        <end position="872"/>
    </location>
</feature>
<reference evidence="13" key="2">
    <citation type="submission" date="2018-06" db="EMBL/GenBank/DDBJ databases">
        <title>Genome sequence of Rhodanobacteraceae bacterium strain Dysh456.</title>
        <authorList>
            <person name="Fukui M."/>
        </authorList>
    </citation>
    <scope>NUCLEOTIDE SEQUENCE [LARGE SCALE GENOMIC DNA]</scope>
    <source>
        <strain evidence="13">Dysh456</strain>
    </source>
</reference>
<dbReference type="SUPFAM" id="SSF52540">
    <property type="entry name" value="P-loop containing nucleoside triphosphate hydrolases"/>
    <property type="match status" value="1"/>
</dbReference>
<proteinExistence type="inferred from homology"/>
<dbReference type="Proteomes" id="UP000270530">
    <property type="component" value="Chromosome"/>
</dbReference>
<accession>A0A2Z6E1Y1</accession>
<gene>
    <name evidence="12" type="ORF">ALSL_0245</name>
</gene>
<dbReference type="Pfam" id="PF22590">
    <property type="entry name" value="Cas3-like_C_2"/>
    <property type="match status" value="1"/>
</dbReference>
<keyword evidence="5" id="KW-0378">Hydrolase</keyword>
<keyword evidence="13" id="KW-1185">Reference proteome</keyword>
<evidence type="ECO:0000256" key="7">
    <source>
        <dbReference type="ARBA" id="ARBA00022840"/>
    </source>
</evidence>
<keyword evidence="6" id="KW-0347">Helicase</keyword>
<dbReference type="InterPro" id="IPR001650">
    <property type="entry name" value="Helicase_C-like"/>
</dbReference>
<comment type="similarity">
    <text evidence="9">Belongs to the DEAD box helicase family.</text>
</comment>
<keyword evidence="3" id="KW-0479">Metal-binding</keyword>
<dbReference type="OrthoDB" id="9810236at2"/>
<dbReference type="GO" id="GO:0046872">
    <property type="term" value="F:metal ion binding"/>
    <property type="evidence" value="ECO:0007669"/>
    <property type="project" value="UniProtKB-KW"/>
</dbReference>
<dbReference type="KEGG" id="rbd:ALSL_0245"/>
<feature type="region of interest" description="Disordered" evidence="10">
    <location>
        <begin position="586"/>
        <end position="605"/>
    </location>
</feature>
<dbReference type="InterPro" id="IPR038257">
    <property type="entry name" value="CRISPR-assoc_Cas3_HD_sf"/>
</dbReference>